<dbReference type="RefSeq" id="WP_009945327.1">
    <property type="nucleotide sequence ID" value="NZ_BAAAGS010000011.1"/>
</dbReference>
<dbReference type="EMBL" id="BAAAGS010000011">
    <property type="protein sequence ID" value="GAA0522581.1"/>
    <property type="molecule type" value="Genomic_DNA"/>
</dbReference>
<dbReference type="InterPro" id="IPR006680">
    <property type="entry name" value="Amidohydro-rel"/>
</dbReference>
<evidence type="ECO:0000313" key="3">
    <source>
        <dbReference type="Proteomes" id="UP001500729"/>
    </source>
</evidence>
<dbReference type="PANTHER" id="PTHR43383:SF2">
    <property type="entry name" value="AMIDOHYDROLASE 2 FAMILY PROTEIN"/>
    <property type="match status" value="1"/>
</dbReference>
<reference evidence="2 3" key="1">
    <citation type="journal article" date="2019" name="Int. J. Syst. Evol. Microbiol.">
        <title>The Global Catalogue of Microorganisms (GCM) 10K type strain sequencing project: providing services to taxonomists for standard genome sequencing and annotation.</title>
        <authorList>
            <consortium name="The Broad Institute Genomics Platform"/>
            <consortium name="The Broad Institute Genome Sequencing Center for Infectious Disease"/>
            <person name="Wu L."/>
            <person name="Ma J."/>
        </authorList>
    </citation>
    <scope>NUCLEOTIDE SEQUENCE [LARGE SCALE GENOMIC DNA]</scope>
    <source>
        <strain evidence="2 3">JCM 10303</strain>
    </source>
</reference>
<gene>
    <name evidence="2" type="ORF">GCM10009533_22230</name>
</gene>
<dbReference type="SUPFAM" id="SSF51556">
    <property type="entry name" value="Metallo-dependent hydrolases"/>
    <property type="match status" value="1"/>
</dbReference>
<proteinExistence type="predicted"/>
<dbReference type="InterPro" id="IPR032466">
    <property type="entry name" value="Metal_Hydrolase"/>
</dbReference>
<feature type="domain" description="Amidohydrolase-related" evidence="1">
    <location>
        <begin position="123"/>
        <end position="370"/>
    </location>
</feature>
<evidence type="ECO:0000313" key="2">
    <source>
        <dbReference type="EMBL" id="GAA0522581.1"/>
    </source>
</evidence>
<dbReference type="Gene3D" id="3.20.20.140">
    <property type="entry name" value="Metal-dependent hydrolases"/>
    <property type="match status" value="1"/>
</dbReference>
<evidence type="ECO:0000259" key="1">
    <source>
        <dbReference type="Pfam" id="PF04909"/>
    </source>
</evidence>
<dbReference type="Proteomes" id="UP001500729">
    <property type="component" value="Unassembled WGS sequence"/>
</dbReference>
<comment type="caution">
    <text evidence="2">The sequence shown here is derived from an EMBL/GenBank/DDBJ whole genome shotgun (WGS) entry which is preliminary data.</text>
</comment>
<dbReference type="Pfam" id="PF04909">
    <property type="entry name" value="Amidohydro_2"/>
    <property type="match status" value="1"/>
</dbReference>
<sequence>MLNDDVPLLDQHCHGVRTADLDRHEFELLMTEAERLGRDRSPFDSMLGVSLRRLCAPVLGLDPHAEAGDYLARRTELGWLTATRRLLGTSGTRTWLVDTGLTALPLTSPAEFAVLADGQAREVVRLEAVAERVAAGGVAAADLADAVERELRARAVSAAGFKSIAAYRGGLALPGRRPDAASVVRAASRWLSSGRGRLDDRDLLAWLAHVGAEIGAELGLPLQFHTGFGDPDLHLREADPLALTDFLRSTSGTGATVVLLHCWPHHRNAAYLAHVFDHVLVDLGLTIPHVGARAGAVLAETLEIAPWRAVCFSSDGYGLPELHHLGAALWRERCGRLVDEWLADDVLTTRDAERLVTGIAGANAARAYGLDWPQA</sequence>
<organism evidence="2 3">
    <name type="scientific">Saccharopolyspora erythraea</name>
    <name type="common">Streptomyces erythraeus</name>
    <dbReference type="NCBI Taxonomy" id="1836"/>
    <lineage>
        <taxon>Bacteria</taxon>
        <taxon>Bacillati</taxon>
        <taxon>Actinomycetota</taxon>
        <taxon>Actinomycetes</taxon>
        <taxon>Pseudonocardiales</taxon>
        <taxon>Pseudonocardiaceae</taxon>
        <taxon>Saccharopolyspora</taxon>
    </lineage>
</organism>
<name>A0ABN1CNB7_SACER</name>
<accession>A0ABN1CNB7</accession>
<dbReference type="PANTHER" id="PTHR43383">
    <property type="entry name" value="NODULIN 6"/>
    <property type="match status" value="1"/>
</dbReference>
<keyword evidence="3" id="KW-1185">Reference proteome</keyword>
<protein>
    <submittedName>
        <fullName evidence="2">Amidohydrolase family protein</fullName>
    </submittedName>
</protein>